<dbReference type="AlphaFoldDB" id="A0A0Q3WY87"/>
<dbReference type="Proteomes" id="UP000051888">
    <property type="component" value="Unassembled WGS sequence"/>
</dbReference>
<protein>
    <submittedName>
        <fullName evidence="1">Uncharacterized protein</fullName>
    </submittedName>
</protein>
<comment type="caution">
    <text evidence="1">The sequence shown here is derived from an EMBL/GenBank/DDBJ whole genome shotgun (WGS) entry which is preliminary data.</text>
</comment>
<proteinExistence type="predicted"/>
<reference evidence="1 2" key="1">
    <citation type="submission" date="2015-09" db="EMBL/GenBank/DDBJ databases">
        <title>Genome sequencing project for genomic taxonomy and phylogenomics of Bacillus-like bacteria.</title>
        <authorList>
            <person name="Liu B."/>
            <person name="Wang J."/>
            <person name="Zhu Y."/>
            <person name="Liu G."/>
            <person name="Chen Q."/>
            <person name="Chen Z."/>
            <person name="Lan J."/>
            <person name="Che J."/>
            <person name="Ge C."/>
            <person name="Shi H."/>
            <person name="Pan Z."/>
            <person name="Liu X."/>
        </authorList>
    </citation>
    <scope>NUCLEOTIDE SEQUENCE [LARGE SCALE GENOMIC DNA]</scope>
    <source>
        <strain evidence="1 2">LMG 18435</strain>
    </source>
</reference>
<keyword evidence="2" id="KW-1185">Reference proteome</keyword>
<dbReference type="PATRIC" id="fig|157838.3.peg.2540"/>
<dbReference type="RefSeq" id="WP_055739818.1">
    <property type="nucleotide sequence ID" value="NZ_JAAIWL010000009.1"/>
</dbReference>
<evidence type="ECO:0000313" key="2">
    <source>
        <dbReference type="Proteomes" id="UP000051888"/>
    </source>
</evidence>
<dbReference type="STRING" id="157838.AN964_11535"/>
<organism evidence="1 2">
    <name type="scientific">Heyndrickxia shackletonii</name>
    <dbReference type="NCBI Taxonomy" id="157838"/>
    <lineage>
        <taxon>Bacteria</taxon>
        <taxon>Bacillati</taxon>
        <taxon>Bacillota</taxon>
        <taxon>Bacilli</taxon>
        <taxon>Bacillales</taxon>
        <taxon>Bacillaceae</taxon>
        <taxon>Heyndrickxia</taxon>
    </lineage>
</organism>
<dbReference type="EMBL" id="LJJC01000004">
    <property type="protein sequence ID" value="KQL54066.1"/>
    <property type="molecule type" value="Genomic_DNA"/>
</dbReference>
<accession>A0A0Q3WY87</accession>
<evidence type="ECO:0000313" key="1">
    <source>
        <dbReference type="EMBL" id="KQL54066.1"/>
    </source>
</evidence>
<sequence length="465" mass="55016">MTYLKEENVSSWNMEQIALRKGLPNLYISMLKAMEGDHRFLDLQIMRKRKIEYWDNDRKIHEYIIVVDKTLNKYLTKLKKIYCSNTEHTFSAKYNDLKVGVRSTNKVFEASEIESMFINYIITFPYGFVEVLDGMFVTVPSIKNFKGENDEHSNNKLVKYIVSSFEKQVVLKRIHKEKDVKRLMVKGKTYFVKQNDLEEISYEDIILSQSSDDDDTVSFEELISENYSTYDYGKKKEYNYIINNYRDILTDKQLERFDLLVNAVETGQFEIDHLFHPIHKNQFNIEAVGKILFPDQDNNYRQPAVRNMLKSMKSRVNKDLKKQGFEEIEIRSDLAPFPMLPPKENKMFIDFNIGRKYIRKNYHINDLYEGIVKFYTDEQVIPLYELVELMTGKTTVAELIKKYHIDKKVARSLDGAVYTYIPDEFGEEVIKGKTFRLLEKKIVVKDGTSYRYIDLKNVENFNIIS</sequence>
<name>A0A0Q3WY87_9BACI</name>
<gene>
    <name evidence="1" type="ORF">AN964_11535</name>
</gene>